<reference evidence="2 3" key="1">
    <citation type="submission" date="2022-03" db="EMBL/GenBank/DDBJ databases">
        <authorList>
            <person name="Brunel B."/>
        </authorList>
    </citation>
    <scope>NUCLEOTIDE SEQUENCE [LARGE SCALE GENOMIC DNA]</scope>
    <source>
        <strain evidence="2">STM5069sample</strain>
    </source>
</reference>
<comment type="caution">
    <text evidence="2">The sequence shown here is derived from an EMBL/GenBank/DDBJ whole genome shotgun (WGS) entry which is preliminary data.</text>
</comment>
<keyword evidence="3" id="KW-1185">Reference proteome</keyword>
<dbReference type="EMBL" id="CAKXZT010000168">
    <property type="protein sequence ID" value="CAH2408461.1"/>
    <property type="molecule type" value="Genomic_DNA"/>
</dbReference>
<accession>A0ABM9EGH4</accession>
<protein>
    <submittedName>
        <fullName evidence="2">Uncharacterized protein</fullName>
    </submittedName>
</protein>
<evidence type="ECO:0000313" key="3">
    <source>
        <dbReference type="Proteomes" id="UP001153050"/>
    </source>
</evidence>
<organism evidence="2 3">
    <name type="scientific">Mesorhizobium escarrei</name>
    <dbReference type="NCBI Taxonomy" id="666018"/>
    <lineage>
        <taxon>Bacteria</taxon>
        <taxon>Pseudomonadati</taxon>
        <taxon>Pseudomonadota</taxon>
        <taxon>Alphaproteobacteria</taxon>
        <taxon>Hyphomicrobiales</taxon>
        <taxon>Phyllobacteriaceae</taxon>
        <taxon>Mesorhizobium</taxon>
    </lineage>
</organism>
<evidence type="ECO:0000313" key="2">
    <source>
        <dbReference type="EMBL" id="CAH2408461.1"/>
    </source>
</evidence>
<proteinExistence type="predicted"/>
<feature type="region of interest" description="Disordered" evidence="1">
    <location>
        <begin position="1"/>
        <end position="23"/>
    </location>
</feature>
<gene>
    <name evidence="2" type="ORF">MES5069_70079</name>
</gene>
<dbReference type="Proteomes" id="UP001153050">
    <property type="component" value="Unassembled WGS sequence"/>
</dbReference>
<name>A0ABM9EGH4_9HYPH</name>
<sequence length="149" mass="16144">MRIEQDGLPPLPDGERVAGAKRRSGEGAVTRAFVILGRSSREAAFIESAANHAFVILGRSKERSDAAQTLGSMPLTSRSATVRNIAPRLEGTSTAVAWLADSLDRLRHSAEVTEWILGSTPAASRRLRPRMTKARYAERVPVWRGPLGG</sequence>
<evidence type="ECO:0000256" key="1">
    <source>
        <dbReference type="SAM" id="MobiDB-lite"/>
    </source>
</evidence>